<name>A0A7S7NPW8_PALFE</name>
<evidence type="ECO:0000313" key="3">
    <source>
        <dbReference type="Proteomes" id="UP000593892"/>
    </source>
</evidence>
<dbReference type="RefSeq" id="WP_194449196.1">
    <property type="nucleotide sequence ID" value="NZ_CP063849.1"/>
</dbReference>
<dbReference type="KEGG" id="pfer:IRI77_33045"/>
<proteinExistence type="predicted"/>
<evidence type="ECO:0000313" key="2">
    <source>
        <dbReference type="EMBL" id="QOY87529.1"/>
    </source>
</evidence>
<gene>
    <name evidence="2" type="ORF">IRI77_33045</name>
</gene>
<accession>A0A7S7NPW8</accession>
<keyword evidence="3" id="KW-1185">Reference proteome</keyword>
<dbReference type="PANTHER" id="PTHR34987:SF4">
    <property type="entry name" value="ALPHA-L-RHAMNOSIDASE C-TERMINAL DOMAIN-CONTAINING PROTEIN"/>
    <property type="match status" value="1"/>
</dbReference>
<feature type="chain" id="PRO_5032420117" description="Alpha-L-rhamnosidase six-hairpin glycosidase domain-containing protein" evidence="1">
    <location>
        <begin position="19"/>
        <end position="624"/>
    </location>
</feature>
<evidence type="ECO:0000256" key="1">
    <source>
        <dbReference type="SAM" id="SignalP"/>
    </source>
</evidence>
<dbReference type="Gene3D" id="1.50.10.10">
    <property type="match status" value="1"/>
</dbReference>
<dbReference type="AlphaFoldDB" id="A0A7S7NPW8"/>
<keyword evidence="1" id="KW-0732">Signal</keyword>
<reference evidence="2 3" key="1">
    <citation type="submission" date="2020-10" db="EMBL/GenBank/DDBJ databases">
        <title>Complete genome sequence of Paludibaculum fermentans P105T, a facultatively anaerobic acidobacterium capable of dissimilatory Fe(III) reduction.</title>
        <authorList>
            <person name="Dedysh S.N."/>
            <person name="Beletsky A.V."/>
            <person name="Kulichevskaya I.S."/>
            <person name="Mardanov A.V."/>
            <person name="Ravin N.V."/>
        </authorList>
    </citation>
    <scope>NUCLEOTIDE SEQUENCE [LARGE SCALE GENOMIC DNA]</scope>
    <source>
        <strain evidence="2 3">P105</strain>
    </source>
</reference>
<feature type="signal peptide" evidence="1">
    <location>
        <begin position="1"/>
        <end position="18"/>
    </location>
</feature>
<dbReference type="PANTHER" id="PTHR34987">
    <property type="entry name" value="C, PUTATIVE (AFU_ORTHOLOGUE AFUA_3G02880)-RELATED"/>
    <property type="match status" value="1"/>
</dbReference>
<organism evidence="2 3">
    <name type="scientific">Paludibaculum fermentans</name>
    <dbReference type="NCBI Taxonomy" id="1473598"/>
    <lineage>
        <taxon>Bacteria</taxon>
        <taxon>Pseudomonadati</taxon>
        <taxon>Acidobacteriota</taxon>
        <taxon>Terriglobia</taxon>
        <taxon>Bryobacterales</taxon>
        <taxon>Bryobacteraceae</taxon>
        <taxon>Paludibaculum</taxon>
    </lineage>
</organism>
<dbReference type="InterPro" id="IPR012341">
    <property type="entry name" value="6hp_glycosidase-like_sf"/>
</dbReference>
<evidence type="ECO:0008006" key="4">
    <source>
        <dbReference type="Google" id="ProtNLM"/>
    </source>
</evidence>
<dbReference type="Proteomes" id="UP000593892">
    <property type="component" value="Chromosome"/>
</dbReference>
<dbReference type="GO" id="GO:0005975">
    <property type="term" value="P:carbohydrate metabolic process"/>
    <property type="evidence" value="ECO:0007669"/>
    <property type="project" value="InterPro"/>
</dbReference>
<dbReference type="InterPro" id="IPR008928">
    <property type="entry name" value="6-hairpin_glycosidase_sf"/>
</dbReference>
<dbReference type="SUPFAM" id="SSF48208">
    <property type="entry name" value="Six-hairpin glycosidases"/>
    <property type="match status" value="1"/>
</dbReference>
<protein>
    <recommendedName>
        <fullName evidence="4">Alpha-L-rhamnosidase six-hairpin glycosidase domain-containing protein</fullName>
    </recommendedName>
</protein>
<sequence>MLIRCTSLILLASLAAIASDPSTVEGAYGRLSTDKSSYRPLDVVKVKVGGRAAGDRKCRVKVADPDQRVYFEKDVDLEANQGRVQFTASGKLGVHYVYLWWPEAKKYSRYVNFRLDAETGIESGDRDFDTIYPFTHERVQLGRRDYMTKRGRFVGYISADTNHFDGIWLRDWIYTLPAYKYWEREMQCGLDRFLEVQREDGQTPDGIERDGRTWRVGLESDVEYILTLGVWDTWKATGDDAWLRAAMPKLEKALSYIRSDAKHWDAKNRLIQRQHSCDTWDYDIDGATDHGASRHVIANCDQSGYALAFRGMSEMYRYLGDNAAAERWAKEAGEYRERAMKMLWDGTKFLHHVHLDAIDHGGFDETKQLTMGNTWAMTRGLADEKQSIKIIDEYRRRQKETGDKYPWWSLQPGYPDRLGYWKDKYRLEGAYANGGLMPWVGGELARASFFYGRESYGVELMRQYADHLRRTGGAQVWYFPDGTPGYRTTNEVNYAGWGMAQWVDALVEGLAGIRDPQGQMRAVEISPRWAAAGVKEVRATARYGASEAYFSYKWAAEPASIEIEYSGSGEKAEFRVLLPAGFAPRAVMVNGTDVKFEREDVGASVYIRFQPASGTRGTIRIGRA</sequence>
<dbReference type="EMBL" id="CP063849">
    <property type="protein sequence ID" value="QOY87529.1"/>
    <property type="molecule type" value="Genomic_DNA"/>
</dbReference>